<dbReference type="AlphaFoldDB" id="R7TBL8"/>
<dbReference type="SUPFAM" id="SSF47473">
    <property type="entry name" value="EF-hand"/>
    <property type="match status" value="1"/>
</dbReference>
<dbReference type="InterPro" id="IPR011992">
    <property type="entry name" value="EF-hand-dom_pair"/>
</dbReference>
<dbReference type="GO" id="GO:0005615">
    <property type="term" value="C:extracellular space"/>
    <property type="evidence" value="ECO:0007669"/>
    <property type="project" value="TreeGrafter"/>
</dbReference>
<dbReference type="HOGENOM" id="CLU_047416_1_1_1"/>
<dbReference type="Gene3D" id="3.30.60.30">
    <property type="match status" value="1"/>
</dbReference>
<reference evidence="10" key="3">
    <citation type="submission" date="2015-06" db="UniProtKB">
        <authorList>
            <consortium name="EnsemblMetazoa"/>
        </authorList>
    </citation>
    <scope>IDENTIFICATION</scope>
</reference>
<dbReference type="GO" id="GO:0050840">
    <property type="term" value="F:extracellular matrix binding"/>
    <property type="evidence" value="ECO:0007669"/>
    <property type="project" value="TreeGrafter"/>
</dbReference>
<feature type="signal peptide" evidence="7">
    <location>
        <begin position="1"/>
        <end position="17"/>
    </location>
</feature>
<sequence>MKAVVALVCLLAAQALSLPTQEQDVPLDPIVEKTDPCDERDCGPGRECEVEDGRAVCVCMHSCLDEEDELQVCSSTNLTFSSSCDLHRQKCLCEKRMSGCEDPHHATLRLDYYGECKEQEFCDDWELEEFPKRMAHWFYLVLDEMAKGDSLNAAVKRKFEAPRGDAERLAFPVIWQFCELDTSHNNLIEANEIEDLTAMLKTQEKCTTPFLRSCDRNDDGRISLREWGKCLGLDEAEVEERCEEFLA</sequence>
<protein>
    <recommendedName>
        <fullName evidence="8">Follistatin-like domain-containing protein</fullName>
    </recommendedName>
</protein>
<reference evidence="9 11" key="2">
    <citation type="journal article" date="2013" name="Nature">
        <title>Insights into bilaterian evolution from three spiralian genomes.</title>
        <authorList>
            <person name="Simakov O."/>
            <person name="Marletaz F."/>
            <person name="Cho S.J."/>
            <person name="Edsinger-Gonzales E."/>
            <person name="Havlak P."/>
            <person name="Hellsten U."/>
            <person name="Kuo D.H."/>
            <person name="Larsson T."/>
            <person name="Lv J."/>
            <person name="Arendt D."/>
            <person name="Savage R."/>
            <person name="Osoegawa K."/>
            <person name="de Jong P."/>
            <person name="Grimwood J."/>
            <person name="Chapman J.A."/>
            <person name="Shapiro H."/>
            <person name="Aerts A."/>
            <person name="Otillar R.P."/>
            <person name="Terry A.Y."/>
            <person name="Boore J.L."/>
            <person name="Grigoriev I.V."/>
            <person name="Lindberg D.R."/>
            <person name="Seaver E.C."/>
            <person name="Weisblat D.A."/>
            <person name="Putnam N.H."/>
            <person name="Rokhsar D.S."/>
        </authorList>
    </citation>
    <scope>NUCLEOTIDE SEQUENCE</scope>
    <source>
        <strain evidence="9 11">I ESC-2004</strain>
    </source>
</reference>
<dbReference type="InterPro" id="IPR019577">
    <property type="entry name" value="SPARC/Testican_Ca-bd-dom"/>
</dbReference>
<evidence type="ECO:0000256" key="7">
    <source>
        <dbReference type="SAM" id="SignalP"/>
    </source>
</evidence>
<gene>
    <name evidence="9" type="ORF">CAPTEDRAFT_160588</name>
</gene>
<feature type="chain" id="PRO_5008786850" description="Follistatin-like domain-containing protein" evidence="7">
    <location>
        <begin position="18"/>
        <end position="247"/>
    </location>
</feature>
<keyword evidence="2" id="KW-0964">Secreted</keyword>
<comment type="subcellular location">
    <subcellularLocation>
        <location evidence="1">Secreted</location>
    </subcellularLocation>
</comment>
<dbReference type="FunCoup" id="R7TBL8">
    <property type="interactions" value="49"/>
</dbReference>
<keyword evidence="11" id="KW-1185">Reference proteome</keyword>
<dbReference type="PANTHER" id="PTHR13866:SF14">
    <property type="entry name" value="BM-40"/>
    <property type="match status" value="1"/>
</dbReference>
<dbReference type="GO" id="GO:0005518">
    <property type="term" value="F:collagen binding"/>
    <property type="evidence" value="ECO:0007669"/>
    <property type="project" value="TreeGrafter"/>
</dbReference>
<keyword evidence="6" id="KW-0325">Glycoprotein</keyword>
<evidence type="ECO:0000256" key="3">
    <source>
        <dbReference type="ARBA" id="ARBA00022729"/>
    </source>
</evidence>
<evidence type="ECO:0000256" key="6">
    <source>
        <dbReference type="ARBA" id="ARBA00023180"/>
    </source>
</evidence>
<dbReference type="PANTHER" id="PTHR13866">
    <property type="entry name" value="SPARC OSTEONECTIN"/>
    <property type="match status" value="1"/>
</dbReference>
<accession>R7TBL8</accession>
<keyword evidence="4" id="KW-0106">Calcium</keyword>
<organism evidence="9">
    <name type="scientific">Capitella teleta</name>
    <name type="common">Polychaete worm</name>
    <dbReference type="NCBI Taxonomy" id="283909"/>
    <lineage>
        <taxon>Eukaryota</taxon>
        <taxon>Metazoa</taxon>
        <taxon>Spiralia</taxon>
        <taxon>Lophotrochozoa</taxon>
        <taxon>Annelida</taxon>
        <taxon>Polychaeta</taxon>
        <taxon>Sedentaria</taxon>
        <taxon>Scolecida</taxon>
        <taxon>Capitellidae</taxon>
        <taxon>Capitella</taxon>
    </lineage>
</organism>
<dbReference type="GO" id="GO:0005509">
    <property type="term" value="F:calcium ion binding"/>
    <property type="evidence" value="ECO:0007669"/>
    <property type="project" value="InterPro"/>
</dbReference>
<dbReference type="InterPro" id="IPR003645">
    <property type="entry name" value="Fol_N"/>
</dbReference>
<dbReference type="OMA" id="RNICYCR"/>
<dbReference type="PROSITE" id="PS00018">
    <property type="entry name" value="EF_HAND_1"/>
    <property type="match status" value="2"/>
</dbReference>
<name>R7TBL8_CAPTE</name>
<keyword evidence="3 7" id="KW-0732">Signal</keyword>
<dbReference type="Gene3D" id="1.10.238.10">
    <property type="entry name" value="EF-hand"/>
    <property type="match status" value="1"/>
</dbReference>
<evidence type="ECO:0000256" key="5">
    <source>
        <dbReference type="ARBA" id="ARBA00023157"/>
    </source>
</evidence>
<dbReference type="InterPro" id="IPR018247">
    <property type="entry name" value="EF_Hand_1_Ca_BS"/>
</dbReference>
<dbReference type="Proteomes" id="UP000014760">
    <property type="component" value="Unassembled WGS sequence"/>
</dbReference>
<evidence type="ECO:0000256" key="4">
    <source>
        <dbReference type="ARBA" id="ARBA00022837"/>
    </source>
</evidence>
<evidence type="ECO:0000259" key="8">
    <source>
        <dbReference type="SMART" id="SM00274"/>
    </source>
</evidence>
<evidence type="ECO:0000313" key="11">
    <source>
        <dbReference type="Proteomes" id="UP000014760"/>
    </source>
</evidence>
<evidence type="ECO:0000256" key="2">
    <source>
        <dbReference type="ARBA" id="ARBA00022525"/>
    </source>
</evidence>
<dbReference type="Pfam" id="PF10591">
    <property type="entry name" value="SPARC_Ca_bdg"/>
    <property type="match status" value="1"/>
</dbReference>
<evidence type="ECO:0000256" key="1">
    <source>
        <dbReference type="ARBA" id="ARBA00004613"/>
    </source>
</evidence>
<dbReference type="STRING" id="283909.R7TBL8"/>
<dbReference type="EMBL" id="AMQN01015137">
    <property type="status" value="NOT_ANNOTATED_CDS"/>
    <property type="molecule type" value="Genomic_DNA"/>
</dbReference>
<evidence type="ECO:0000313" key="10">
    <source>
        <dbReference type="EnsemblMetazoa" id="CapteP160588"/>
    </source>
</evidence>
<proteinExistence type="predicted"/>
<feature type="domain" description="Follistatin-like" evidence="8">
    <location>
        <begin position="36"/>
        <end position="58"/>
    </location>
</feature>
<evidence type="ECO:0000313" key="9">
    <source>
        <dbReference type="EMBL" id="ELT88882.1"/>
    </source>
</evidence>
<dbReference type="SMART" id="SM00274">
    <property type="entry name" value="FOLN"/>
    <property type="match status" value="1"/>
</dbReference>
<dbReference type="EMBL" id="KB311643">
    <property type="protein sequence ID" value="ELT88882.1"/>
    <property type="molecule type" value="Genomic_DNA"/>
</dbReference>
<reference evidence="11" key="1">
    <citation type="submission" date="2012-12" db="EMBL/GenBank/DDBJ databases">
        <authorList>
            <person name="Hellsten U."/>
            <person name="Grimwood J."/>
            <person name="Chapman J.A."/>
            <person name="Shapiro H."/>
            <person name="Aerts A."/>
            <person name="Otillar R.P."/>
            <person name="Terry A.Y."/>
            <person name="Boore J.L."/>
            <person name="Simakov O."/>
            <person name="Marletaz F."/>
            <person name="Cho S.-J."/>
            <person name="Edsinger-Gonzales E."/>
            <person name="Havlak P."/>
            <person name="Kuo D.-H."/>
            <person name="Larsson T."/>
            <person name="Lv J."/>
            <person name="Arendt D."/>
            <person name="Savage R."/>
            <person name="Osoegawa K."/>
            <person name="de Jong P."/>
            <person name="Lindberg D.R."/>
            <person name="Seaver E.C."/>
            <person name="Weisblat D.A."/>
            <person name="Putnam N.H."/>
            <person name="Grigoriev I.V."/>
            <person name="Rokhsar D.S."/>
        </authorList>
    </citation>
    <scope>NUCLEOTIDE SEQUENCE</scope>
    <source>
        <strain evidence="11">I ESC-2004</strain>
    </source>
</reference>
<dbReference type="OrthoDB" id="9972865at2759"/>
<dbReference type="EnsemblMetazoa" id="CapteT160588">
    <property type="protein sequence ID" value="CapteP160588"/>
    <property type="gene ID" value="CapteG160588"/>
</dbReference>
<keyword evidence="5" id="KW-1015">Disulfide bond</keyword>